<evidence type="ECO:0000256" key="3">
    <source>
        <dbReference type="ARBA" id="ARBA00022475"/>
    </source>
</evidence>
<dbReference type="AlphaFoldDB" id="A0A1Y3B7S3"/>
<keyword evidence="2" id="KW-0813">Transport</keyword>
<evidence type="ECO:0000256" key="5">
    <source>
        <dbReference type="ARBA" id="ARBA00022692"/>
    </source>
</evidence>
<dbReference type="OrthoDB" id="294541at2759"/>
<evidence type="ECO:0000313" key="9">
    <source>
        <dbReference type="EMBL" id="OTF76902.1"/>
    </source>
</evidence>
<evidence type="ECO:0000256" key="6">
    <source>
        <dbReference type="ARBA" id="ARBA00022989"/>
    </source>
</evidence>
<evidence type="ECO:0000256" key="4">
    <source>
        <dbReference type="ARBA" id="ARBA00022519"/>
    </source>
</evidence>
<name>A0A1Y3B7S3_EURMA</name>
<organism evidence="9 10">
    <name type="scientific">Euroglyphus maynei</name>
    <name type="common">Mayne's house dust mite</name>
    <dbReference type="NCBI Taxonomy" id="6958"/>
    <lineage>
        <taxon>Eukaryota</taxon>
        <taxon>Metazoa</taxon>
        <taxon>Ecdysozoa</taxon>
        <taxon>Arthropoda</taxon>
        <taxon>Chelicerata</taxon>
        <taxon>Arachnida</taxon>
        <taxon>Acari</taxon>
        <taxon>Acariformes</taxon>
        <taxon>Sarcoptiformes</taxon>
        <taxon>Astigmata</taxon>
        <taxon>Psoroptidia</taxon>
        <taxon>Analgoidea</taxon>
        <taxon>Pyroglyphidae</taxon>
        <taxon>Pyroglyphinae</taxon>
        <taxon>Euroglyphus</taxon>
    </lineage>
</organism>
<evidence type="ECO:0000256" key="2">
    <source>
        <dbReference type="ARBA" id="ARBA00022448"/>
    </source>
</evidence>
<feature type="transmembrane region" description="Helical" evidence="8">
    <location>
        <begin position="20"/>
        <end position="45"/>
    </location>
</feature>
<sequence>MCHHSVPSIVTPIRNKRKLFTAISIDYILVLGFYIIIALTAIFAFGGNIQQVYTLNFQVDKCSNNHTNPASITGFEIFLPTFPIFTLFSSYTIIALTLINNMKVLISFNDDMYYGRLVQYSMPLIAIIPPLVIALFTEDVSAIVQYVGSYSGTLIQYVFPALLVYYSRKHVQQEYLLPFIKRRSKSQWLNIRTINIEQIYYRINPFVSFFQTKLWVYFTGIWWIICICLVTLDHLRDRFAFY</sequence>
<evidence type="ECO:0000256" key="8">
    <source>
        <dbReference type="SAM" id="Phobius"/>
    </source>
</evidence>
<dbReference type="Proteomes" id="UP000194236">
    <property type="component" value="Unassembled WGS sequence"/>
</dbReference>
<comment type="caution">
    <text evidence="9">The sequence shown here is derived from an EMBL/GenBank/DDBJ whole genome shotgun (WGS) entry which is preliminary data.</text>
</comment>
<feature type="transmembrane region" description="Helical" evidence="8">
    <location>
        <begin position="120"/>
        <end position="137"/>
    </location>
</feature>
<dbReference type="EMBL" id="MUJZ01035270">
    <property type="protein sequence ID" value="OTF76902.1"/>
    <property type="molecule type" value="Genomic_DNA"/>
</dbReference>
<feature type="transmembrane region" description="Helical" evidence="8">
    <location>
        <begin position="77"/>
        <end position="99"/>
    </location>
</feature>
<dbReference type="GO" id="GO:0005886">
    <property type="term" value="C:plasma membrane"/>
    <property type="evidence" value="ECO:0007669"/>
    <property type="project" value="UniProtKB-SubCell"/>
</dbReference>
<proteinExistence type="predicted"/>
<accession>A0A1Y3B7S3</accession>
<comment type="subcellular location">
    <subcellularLocation>
        <location evidence="1">Cell inner membrane</location>
        <topology evidence="1">Multi-pass membrane protein</topology>
    </subcellularLocation>
</comment>
<keyword evidence="5 8" id="KW-0812">Transmembrane</keyword>
<feature type="transmembrane region" description="Helical" evidence="8">
    <location>
        <begin position="143"/>
        <end position="166"/>
    </location>
</feature>
<keyword evidence="7 8" id="KW-0472">Membrane</keyword>
<protein>
    <submittedName>
        <fullName evidence="9">Uncharacterized protein</fullName>
    </submittedName>
</protein>
<reference evidence="9 10" key="1">
    <citation type="submission" date="2017-03" db="EMBL/GenBank/DDBJ databases">
        <title>Genome Survey of Euroglyphus maynei.</title>
        <authorList>
            <person name="Arlian L.G."/>
            <person name="Morgan M.S."/>
            <person name="Rider S.D."/>
        </authorList>
    </citation>
    <scope>NUCLEOTIDE SEQUENCE [LARGE SCALE GENOMIC DNA]</scope>
    <source>
        <strain evidence="9">Arlian Lab</strain>
        <tissue evidence="9">Whole body</tissue>
    </source>
</reference>
<keyword evidence="3" id="KW-1003">Cell membrane</keyword>
<evidence type="ECO:0000313" key="10">
    <source>
        <dbReference type="Proteomes" id="UP000194236"/>
    </source>
</evidence>
<dbReference type="InterPro" id="IPR018227">
    <property type="entry name" value="Amino_acid_transport_2"/>
</dbReference>
<dbReference type="Pfam" id="PF03222">
    <property type="entry name" value="Trp_Tyr_perm"/>
    <property type="match status" value="1"/>
</dbReference>
<evidence type="ECO:0000256" key="1">
    <source>
        <dbReference type="ARBA" id="ARBA00004429"/>
    </source>
</evidence>
<keyword evidence="6 8" id="KW-1133">Transmembrane helix</keyword>
<dbReference type="PANTHER" id="PTHR16189:SF0">
    <property type="entry name" value="TRANSMEMBRANE PROTEIN 104"/>
    <property type="match status" value="1"/>
</dbReference>
<keyword evidence="10" id="KW-1185">Reference proteome</keyword>
<feature type="transmembrane region" description="Helical" evidence="8">
    <location>
        <begin position="214"/>
        <end position="232"/>
    </location>
</feature>
<keyword evidence="4" id="KW-0997">Cell inner membrane</keyword>
<dbReference type="GO" id="GO:0003333">
    <property type="term" value="P:amino acid transmembrane transport"/>
    <property type="evidence" value="ECO:0007669"/>
    <property type="project" value="InterPro"/>
</dbReference>
<gene>
    <name evidence="9" type="ORF">BLA29_008806</name>
</gene>
<dbReference type="PANTHER" id="PTHR16189">
    <property type="entry name" value="TRANSMEMBRANE PROTEIN 104-RELATED"/>
    <property type="match status" value="1"/>
</dbReference>
<evidence type="ECO:0000256" key="7">
    <source>
        <dbReference type="ARBA" id="ARBA00023136"/>
    </source>
</evidence>